<feature type="domain" description="DUF5916" evidence="3">
    <location>
        <begin position="244"/>
        <end position="344"/>
    </location>
</feature>
<evidence type="ECO:0000313" key="4">
    <source>
        <dbReference type="EMBL" id="MDU0111852.1"/>
    </source>
</evidence>
<keyword evidence="5" id="KW-1185">Reference proteome</keyword>
<dbReference type="InterPro" id="IPR045670">
    <property type="entry name" value="DUF5916"/>
</dbReference>
<comment type="caution">
    <text evidence="4">The sequence shown here is derived from an EMBL/GenBank/DDBJ whole genome shotgun (WGS) entry which is preliminary data.</text>
</comment>
<accession>A0ABU3QXA6</accession>
<dbReference type="Pfam" id="PF19313">
    <property type="entry name" value="DUF5916"/>
    <property type="match status" value="1"/>
</dbReference>
<evidence type="ECO:0000313" key="5">
    <source>
        <dbReference type="Proteomes" id="UP001257914"/>
    </source>
</evidence>
<dbReference type="RefSeq" id="WP_315945733.1">
    <property type="nucleotide sequence ID" value="NZ_JAWCUA010000001.1"/>
</dbReference>
<evidence type="ECO:0000256" key="1">
    <source>
        <dbReference type="SAM" id="SignalP"/>
    </source>
</evidence>
<proteinExistence type="predicted"/>
<protein>
    <submittedName>
        <fullName evidence="4">DUF5916 domain-containing protein</fullName>
    </submittedName>
</protein>
<evidence type="ECO:0000259" key="2">
    <source>
        <dbReference type="Pfam" id="PF06452"/>
    </source>
</evidence>
<feature type="domain" description="Carbohydrate-binding" evidence="2">
    <location>
        <begin position="46"/>
        <end position="216"/>
    </location>
</feature>
<dbReference type="Pfam" id="PF06452">
    <property type="entry name" value="CBM9_1"/>
    <property type="match status" value="1"/>
</dbReference>
<keyword evidence="1" id="KW-0732">Signal</keyword>
<dbReference type="InterPro" id="IPR010502">
    <property type="entry name" value="Carb-bd_dom_fam9"/>
</dbReference>
<feature type="chain" id="PRO_5045371824" evidence="1">
    <location>
        <begin position="22"/>
        <end position="771"/>
    </location>
</feature>
<dbReference type="SUPFAM" id="SSF49344">
    <property type="entry name" value="CBD9-like"/>
    <property type="match status" value="1"/>
</dbReference>
<feature type="signal peptide" evidence="1">
    <location>
        <begin position="1"/>
        <end position="21"/>
    </location>
</feature>
<organism evidence="4 5">
    <name type="scientific">Psychrosphaera aquimarina</name>
    <dbReference type="NCBI Taxonomy" id="2044854"/>
    <lineage>
        <taxon>Bacteria</taxon>
        <taxon>Pseudomonadati</taxon>
        <taxon>Pseudomonadota</taxon>
        <taxon>Gammaproteobacteria</taxon>
        <taxon>Alteromonadales</taxon>
        <taxon>Pseudoalteromonadaceae</taxon>
        <taxon>Psychrosphaera</taxon>
    </lineage>
</organism>
<evidence type="ECO:0000259" key="3">
    <source>
        <dbReference type="Pfam" id="PF19313"/>
    </source>
</evidence>
<dbReference type="Gene3D" id="2.60.40.1190">
    <property type="match status" value="1"/>
</dbReference>
<dbReference type="CDD" id="cd09618">
    <property type="entry name" value="CBM9_like_2"/>
    <property type="match status" value="1"/>
</dbReference>
<name>A0ABU3QXA6_9GAMM</name>
<reference evidence="4 5" key="1">
    <citation type="submission" date="2023-10" db="EMBL/GenBank/DDBJ databases">
        <title>Psychrosphaera aquimaarina strain SW33 isolated from seawater.</title>
        <authorList>
            <person name="Bayburt H."/>
            <person name="Kim J.M."/>
            <person name="Choi B.J."/>
            <person name="Jeon C.O."/>
        </authorList>
    </citation>
    <scope>NUCLEOTIDE SEQUENCE [LARGE SCALE GENOMIC DNA]</scope>
    <source>
        <strain evidence="4 5">KCTC 52743</strain>
    </source>
</reference>
<gene>
    <name evidence="4" type="ORF">RT723_02275</name>
</gene>
<dbReference type="Proteomes" id="UP001257914">
    <property type="component" value="Unassembled WGS sequence"/>
</dbReference>
<sequence length="771" mass="88470">MKIRIKSILFSLLTLPFMAISSEIITTNTTHLSNLQVPKTDKKIKVDAHIDEAIWQKALKIELNNVTWPYENTRAPVKTEAYVIENGDTLYVAFKAFDPKPHEIRARLTDRDKNWGDDRVAIKIDTYNDHALAYQFFINPLGTQSDVLENELTKSESSSWDVIWDSAGRITKFGYIVEVAIPLRTLNFNDQLDIQQWGMEFVRFYPRDTQLRISHMEIDHDNSCFICQMPTLQGFKGAKQGKNLSFVPTFVSGSSEYRDLSETNDWDTETNTDVGLDIKWGITPDTTLNATFNPDFSQVEADSGQLNVNNTFALFTPEKRSFFLANEDAFSTPVDLIYTRNINNPDFGAKLAGKVDQHSFAGFIANDKSTTFILPGNLGSSLYELDEESTNGAFRYRYAVDKETLIGATSTLRNSDSYSNIITSIDGKYKLTDSDTFNVQIMNSTTDIDSYIIDDMKTGDYGDEQALRAETLNNSDTSYEIDYRHENKDWFVRLTRQDIGKDFRADLAFFNNTDYIKNIVGGGYNWHGNTDDWWSRIQVNGDWDISTNQDGDKIEEEFEIYFSVNGPKQSYVRPGIVIRENTSSRIDTSVLSLKDNTYVFDEKMFTFWGEFQATADIWFGNYFETGKRIDYANNQLVDSFSMEPGFNWNINTRTQSNLTFNYRTLSKGGSNLLVAKLTDYRLSYQFSIRSFLRLSIVYADISRNLDLYNNPDDYNATYKSLSTQLLYSYKVNPQTLFFVGYSDGGYQDDALEDITKDSRSVFLKMSYAWLR</sequence>
<dbReference type="EMBL" id="JAWCUA010000001">
    <property type="protein sequence ID" value="MDU0111852.1"/>
    <property type="molecule type" value="Genomic_DNA"/>
</dbReference>